<accession>A0A5F4WFB9</accession>
<dbReference type="AlphaFoldDB" id="A0A5F4WFB9"/>
<keyword evidence="2" id="KW-1185">Reference proteome</keyword>
<dbReference type="GeneTree" id="ENSGT00410000028887"/>
<dbReference type="Ensembl" id="ENSCJAT00000099972.2">
    <property type="protein sequence ID" value="ENSCJAP00000076386.1"/>
    <property type="gene ID" value="ENSCJAG00000047435.3"/>
</dbReference>
<dbReference type="Proteomes" id="UP000008225">
    <property type="component" value="Chromosome 11"/>
</dbReference>
<proteinExistence type="predicted"/>
<protein>
    <submittedName>
        <fullName evidence="1">Uncharacterized protein</fullName>
    </submittedName>
</protein>
<dbReference type="Bgee" id="ENSCJAG00000047435">
    <property type="expression patterns" value="Expressed in ovary and 6 other cell types or tissues"/>
</dbReference>
<evidence type="ECO:0000313" key="1">
    <source>
        <dbReference type="Ensembl" id="ENSCJAP00000076386.1"/>
    </source>
</evidence>
<reference evidence="1" key="1">
    <citation type="submission" date="2009-03" db="EMBL/GenBank/DDBJ databases">
        <authorList>
            <person name="Warren W."/>
            <person name="Ye L."/>
            <person name="Minx P."/>
            <person name="Worley K."/>
            <person name="Gibbs R."/>
            <person name="Wilson R.K."/>
        </authorList>
    </citation>
    <scope>NUCLEOTIDE SEQUENCE [LARGE SCALE GENOMIC DNA]</scope>
</reference>
<reference evidence="1" key="3">
    <citation type="submission" date="2025-09" db="UniProtKB">
        <authorList>
            <consortium name="Ensembl"/>
        </authorList>
    </citation>
    <scope>IDENTIFICATION</scope>
</reference>
<evidence type="ECO:0000313" key="2">
    <source>
        <dbReference type="Proteomes" id="UP000008225"/>
    </source>
</evidence>
<reference evidence="1" key="2">
    <citation type="submission" date="2025-08" db="UniProtKB">
        <authorList>
            <consortium name="Ensembl"/>
        </authorList>
    </citation>
    <scope>IDENTIFICATION</scope>
</reference>
<name>A0A5F4WFB9_CALJA</name>
<organism evidence="1 2">
    <name type="scientific">Callithrix jacchus</name>
    <name type="common">White-tufted-ear marmoset</name>
    <name type="synonym">Simia Jacchus</name>
    <dbReference type="NCBI Taxonomy" id="9483"/>
    <lineage>
        <taxon>Eukaryota</taxon>
        <taxon>Metazoa</taxon>
        <taxon>Chordata</taxon>
        <taxon>Craniata</taxon>
        <taxon>Vertebrata</taxon>
        <taxon>Euteleostomi</taxon>
        <taxon>Mammalia</taxon>
        <taxon>Eutheria</taxon>
        <taxon>Euarchontoglires</taxon>
        <taxon>Primates</taxon>
        <taxon>Haplorrhini</taxon>
        <taxon>Platyrrhini</taxon>
        <taxon>Cebidae</taxon>
        <taxon>Callitrichinae</taxon>
        <taxon>Callithrix</taxon>
        <taxon>Callithrix</taxon>
    </lineage>
</organism>
<sequence length="63" mass="7290">MQMTQGVTGNKKIQYQDNQNTTDLQFVETRAVLTLRSVEELSIGEMADRNFVCEHTLMDKIRI</sequence>